<dbReference type="RefSeq" id="WP_133818319.1">
    <property type="nucleotide sequence ID" value="NZ_SNZH01000004.1"/>
</dbReference>
<protein>
    <recommendedName>
        <fullName evidence="3">DUF4062 domain-containing protein</fullName>
    </recommendedName>
</protein>
<evidence type="ECO:0000313" key="1">
    <source>
        <dbReference type="EMBL" id="TDR45965.1"/>
    </source>
</evidence>
<reference evidence="1 2" key="1">
    <citation type="submission" date="2019-03" db="EMBL/GenBank/DDBJ databases">
        <title>Genomic Encyclopedia of Type Strains, Phase IV (KMG-IV): sequencing the most valuable type-strain genomes for metagenomic binning, comparative biology and taxonomic classification.</title>
        <authorList>
            <person name="Goeker M."/>
        </authorList>
    </citation>
    <scope>NUCLEOTIDE SEQUENCE [LARGE SCALE GENOMIC DNA]</scope>
    <source>
        <strain evidence="1 2">DSM 21667</strain>
    </source>
</reference>
<proteinExistence type="predicted"/>
<keyword evidence="2" id="KW-1185">Reference proteome</keyword>
<comment type="caution">
    <text evidence="1">The sequence shown here is derived from an EMBL/GenBank/DDBJ whole genome shotgun (WGS) entry which is preliminary data.</text>
</comment>
<evidence type="ECO:0000313" key="2">
    <source>
        <dbReference type="Proteomes" id="UP000295293"/>
    </source>
</evidence>
<organism evidence="1 2">
    <name type="scientific">Tahibacter aquaticus</name>
    <dbReference type="NCBI Taxonomy" id="520092"/>
    <lineage>
        <taxon>Bacteria</taxon>
        <taxon>Pseudomonadati</taxon>
        <taxon>Pseudomonadota</taxon>
        <taxon>Gammaproteobacteria</taxon>
        <taxon>Lysobacterales</taxon>
        <taxon>Rhodanobacteraceae</taxon>
        <taxon>Tahibacter</taxon>
    </lineage>
</organism>
<gene>
    <name evidence="1" type="ORF">DFR29_104402</name>
</gene>
<name>A0A4R6Z2X4_9GAMM</name>
<accession>A0A4R6Z2X4</accession>
<evidence type="ECO:0008006" key="3">
    <source>
        <dbReference type="Google" id="ProtNLM"/>
    </source>
</evidence>
<dbReference type="EMBL" id="SNZH01000004">
    <property type="protein sequence ID" value="TDR45965.1"/>
    <property type="molecule type" value="Genomic_DNA"/>
</dbReference>
<dbReference type="OrthoDB" id="9784936at2"/>
<dbReference type="Proteomes" id="UP000295293">
    <property type="component" value="Unassembled WGS sequence"/>
</dbReference>
<sequence>MHGHPQDLISKQILKDCDLLIAVFWTRLGSRTASAASGTVQEIEEHLAALKPAMIYFSSEPVRLDSIDPEQYIALNEFKNECKRRGLIAEYGTKSAFREMLTQHLALTIIRQFQRNEADRFGIPSVSQRPPPLKLSSSAEDLLRFASEGHEGTVVMFSTLGGLTIEASGTTLVGEGSDPREEANWRSALKELFDNALVEDRSGKGEVFQLTQRGYDVADAIGPYVYEPDPPD</sequence>
<dbReference type="AlphaFoldDB" id="A0A4R6Z2X4"/>